<protein>
    <submittedName>
        <fullName evidence="1">Uncharacterized protein</fullName>
    </submittedName>
</protein>
<evidence type="ECO:0000313" key="2">
    <source>
        <dbReference type="Proteomes" id="UP000708208"/>
    </source>
</evidence>
<dbReference type="EMBL" id="CAJVCH010561266">
    <property type="protein sequence ID" value="CAG7831635.1"/>
    <property type="molecule type" value="Genomic_DNA"/>
</dbReference>
<accession>A0A8J2M0U7</accession>
<reference evidence="1" key="1">
    <citation type="submission" date="2021-06" db="EMBL/GenBank/DDBJ databases">
        <authorList>
            <person name="Hodson N. C."/>
            <person name="Mongue J. A."/>
            <person name="Jaron S. K."/>
        </authorList>
    </citation>
    <scope>NUCLEOTIDE SEQUENCE</scope>
</reference>
<organism evidence="1 2">
    <name type="scientific">Allacma fusca</name>
    <dbReference type="NCBI Taxonomy" id="39272"/>
    <lineage>
        <taxon>Eukaryota</taxon>
        <taxon>Metazoa</taxon>
        <taxon>Ecdysozoa</taxon>
        <taxon>Arthropoda</taxon>
        <taxon>Hexapoda</taxon>
        <taxon>Collembola</taxon>
        <taxon>Symphypleona</taxon>
        <taxon>Sminthuridae</taxon>
        <taxon>Allacma</taxon>
    </lineage>
</organism>
<dbReference type="Proteomes" id="UP000708208">
    <property type="component" value="Unassembled WGS sequence"/>
</dbReference>
<gene>
    <name evidence="1" type="ORF">AFUS01_LOCUS41369</name>
</gene>
<feature type="non-terminal residue" evidence="1">
    <location>
        <position position="1"/>
    </location>
</feature>
<comment type="caution">
    <text evidence="1">The sequence shown here is derived from an EMBL/GenBank/DDBJ whole genome shotgun (WGS) entry which is preliminary data.</text>
</comment>
<name>A0A8J2M0U7_9HEXA</name>
<proteinExistence type="predicted"/>
<dbReference type="AlphaFoldDB" id="A0A8J2M0U7"/>
<evidence type="ECO:0000313" key="1">
    <source>
        <dbReference type="EMBL" id="CAG7831635.1"/>
    </source>
</evidence>
<keyword evidence="2" id="KW-1185">Reference proteome</keyword>
<sequence>KVPQKLEDLLFHFYRMEMEVNGQKCFLRGSEANSWDLGLHIYIHNIPLSSSN</sequence>